<evidence type="ECO:0000256" key="1">
    <source>
        <dbReference type="SAM" id="Phobius"/>
    </source>
</evidence>
<gene>
    <name evidence="3" type="ORF">AVDCRST_MAG72-2459</name>
</gene>
<reference evidence="3" key="1">
    <citation type="submission" date="2020-02" db="EMBL/GenBank/DDBJ databases">
        <authorList>
            <person name="Meier V. D."/>
        </authorList>
    </citation>
    <scope>NUCLEOTIDE SEQUENCE</scope>
    <source>
        <strain evidence="3">AVDCRST_MAG72</strain>
    </source>
</reference>
<name>A0A6J4MPI2_9ACTN</name>
<accession>A0A6J4MPI2</accession>
<feature type="transmembrane region" description="Helical" evidence="1">
    <location>
        <begin position="20"/>
        <end position="51"/>
    </location>
</feature>
<sequence>MTHSQGYPPDLPAPATNTLALASLVSGVVALVLAGCTCGFGGLTGLVAFFLGATGRRRVRASEGREGGEGLALAGMITGVVAMVIGLLAVTFLVLAVFTGNADFTTDPRSPYDDYGF</sequence>
<keyword evidence="1" id="KW-0812">Transmembrane</keyword>
<feature type="domain" description="DUF4190" evidence="2">
    <location>
        <begin position="19"/>
        <end position="88"/>
    </location>
</feature>
<organism evidence="3">
    <name type="scientific">uncultured Nocardioidaceae bacterium</name>
    <dbReference type="NCBI Taxonomy" id="253824"/>
    <lineage>
        <taxon>Bacteria</taxon>
        <taxon>Bacillati</taxon>
        <taxon>Actinomycetota</taxon>
        <taxon>Actinomycetes</taxon>
        <taxon>Propionibacteriales</taxon>
        <taxon>Nocardioidaceae</taxon>
        <taxon>environmental samples</taxon>
    </lineage>
</organism>
<keyword evidence="1" id="KW-0472">Membrane</keyword>
<feature type="transmembrane region" description="Helical" evidence="1">
    <location>
        <begin position="71"/>
        <end position="98"/>
    </location>
</feature>
<dbReference type="Pfam" id="PF13828">
    <property type="entry name" value="DUF4190"/>
    <property type="match status" value="1"/>
</dbReference>
<evidence type="ECO:0000259" key="2">
    <source>
        <dbReference type="Pfam" id="PF13828"/>
    </source>
</evidence>
<dbReference type="AlphaFoldDB" id="A0A6J4MPI2"/>
<proteinExistence type="predicted"/>
<dbReference type="InterPro" id="IPR025241">
    <property type="entry name" value="DUF4190"/>
</dbReference>
<protein>
    <recommendedName>
        <fullName evidence="2">DUF4190 domain-containing protein</fullName>
    </recommendedName>
</protein>
<dbReference type="EMBL" id="CADCUJ010000103">
    <property type="protein sequence ID" value="CAA9363180.1"/>
    <property type="molecule type" value="Genomic_DNA"/>
</dbReference>
<evidence type="ECO:0000313" key="3">
    <source>
        <dbReference type="EMBL" id="CAA9363180.1"/>
    </source>
</evidence>
<keyword evidence="1" id="KW-1133">Transmembrane helix</keyword>